<accession>A0ACC6Q288</accession>
<evidence type="ECO:0000313" key="2">
    <source>
        <dbReference type="Proteomes" id="UP001377168"/>
    </source>
</evidence>
<evidence type="ECO:0000313" key="1">
    <source>
        <dbReference type="EMBL" id="MEJ8637744.1"/>
    </source>
</evidence>
<organism evidence="1 2">
    <name type="scientific">Streptomyces achmelvichensis</name>
    <dbReference type="NCBI Taxonomy" id="3134111"/>
    <lineage>
        <taxon>Bacteria</taxon>
        <taxon>Bacillati</taxon>
        <taxon>Actinomycetota</taxon>
        <taxon>Actinomycetes</taxon>
        <taxon>Kitasatosporales</taxon>
        <taxon>Streptomycetaceae</taxon>
        <taxon>Streptomyces</taxon>
    </lineage>
</organism>
<gene>
    <name evidence="1" type="ORF">WKI67_30735</name>
</gene>
<name>A0ACC6Q288_9ACTN</name>
<reference evidence="1" key="1">
    <citation type="submission" date="2024-03" db="EMBL/GenBank/DDBJ databases">
        <title>Novel Streptomyces species of biotechnological and ecological value are a feature of Machair soil.</title>
        <authorList>
            <person name="Prole J.R."/>
            <person name="Goodfellow M."/>
            <person name="Allenby N."/>
            <person name="Ward A.C."/>
        </authorList>
    </citation>
    <scope>NUCLEOTIDE SEQUENCE</scope>
    <source>
        <strain evidence="1">MS2.AVA.5</strain>
    </source>
</reference>
<comment type="caution">
    <text evidence="1">The sequence shown here is derived from an EMBL/GenBank/DDBJ whole genome shotgun (WGS) entry which is preliminary data.</text>
</comment>
<keyword evidence="2" id="KW-1185">Reference proteome</keyword>
<dbReference type="Proteomes" id="UP001377168">
    <property type="component" value="Unassembled WGS sequence"/>
</dbReference>
<dbReference type="EMBL" id="JBBKAJ010000022">
    <property type="protein sequence ID" value="MEJ8637744.1"/>
    <property type="molecule type" value="Genomic_DNA"/>
</dbReference>
<proteinExistence type="predicted"/>
<sequence>MLNKSARRGARLGGAAAVLCALAMTVGAAPAQATAEQRPAGPVFTTWATDVNVRKDSAPGFRCPEFPSPGNCPRVIGQAQPGDQLEVTCQTRGETVGTNPNWVFVENRTRGFDGWMASYWISHPDNWLPGVPQCYGP</sequence>
<protein>
    <submittedName>
        <fullName evidence="1">SH3 domain-containing protein</fullName>
    </submittedName>
</protein>